<comment type="caution">
    <text evidence="1">The sequence shown here is derived from an EMBL/GenBank/DDBJ whole genome shotgun (WGS) entry which is preliminary data.</text>
</comment>
<dbReference type="Gene3D" id="3.40.395.10">
    <property type="entry name" value="Adenoviral Proteinase, Chain A"/>
    <property type="match status" value="1"/>
</dbReference>
<sequence>MSSYRTNRKLCVEIQKLSTMLPKYLESSRFFEKKRPNQLVSSIILLGQEKISPIRSHTCYCDCGVFVAAYAEFLSDGLQIPFDGIISLPSLEICFTHMELWDFKGSEWLC</sequence>
<accession>A0AAN8T7K0</accession>
<organism evidence="1 2">
    <name type="scientific">Solanum bulbocastanum</name>
    <name type="common">Wild potato</name>
    <dbReference type="NCBI Taxonomy" id="147425"/>
    <lineage>
        <taxon>Eukaryota</taxon>
        <taxon>Viridiplantae</taxon>
        <taxon>Streptophyta</taxon>
        <taxon>Embryophyta</taxon>
        <taxon>Tracheophyta</taxon>
        <taxon>Spermatophyta</taxon>
        <taxon>Magnoliopsida</taxon>
        <taxon>eudicotyledons</taxon>
        <taxon>Gunneridae</taxon>
        <taxon>Pentapetalae</taxon>
        <taxon>asterids</taxon>
        <taxon>lamiids</taxon>
        <taxon>Solanales</taxon>
        <taxon>Solanaceae</taxon>
        <taxon>Solanoideae</taxon>
        <taxon>Solaneae</taxon>
        <taxon>Solanum</taxon>
    </lineage>
</organism>
<evidence type="ECO:0000313" key="2">
    <source>
        <dbReference type="Proteomes" id="UP001371456"/>
    </source>
</evidence>
<dbReference type="EMBL" id="JBANQN010000009">
    <property type="protein sequence ID" value="KAK6780121.1"/>
    <property type="molecule type" value="Genomic_DNA"/>
</dbReference>
<keyword evidence="2" id="KW-1185">Reference proteome</keyword>
<reference evidence="1 2" key="1">
    <citation type="submission" date="2024-02" db="EMBL/GenBank/DDBJ databases">
        <title>de novo genome assembly of Solanum bulbocastanum strain 11H21.</title>
        <authorList>
            <person name="Hosaka A.J."/>
        </authorList>
    </citation>
    <scope>NUCLEOTIDE SEQUENCE [LARGE SCALE GENOMIC DNA]</scope>
    <source>
        <tissue evidence="1">Young leaves</tissue>
    </source>
</reference>
<gene>
    <name evidence="1" type="ORF">RDI58_022305</name>
</gene>
<evidence type="ECO:0008006" key="3">
    <source>
        <dbReference type="Google" id="ProtNLM"/>
    </source>
</evidence>
<name>A0AAN8T7K0_SOLBU</name>
<evidence type="ECO:0000313" key="1">
    <source>
        <dbReference type="EMBL" id="KAK6780121.1"/>
    </source>
</evidence>
<dbReference type="AlphaFoldDB" id="A0AAN8T7K0"/>
<protein>
    <recommendedName>
        <fullName evidence="3">Ubiquitin-like protease family profile domain-containing protein</fullName>
    </recommendedName>
</protein>
<dbReference type="Proteomes" id="UP001371456">
    <property type="component" value="Unassembled WGS sequence"/>
</dbReference>
<proteinExistence type="predicted"/>